<evidence type="ECO:0000256" key="5">
    <source>
        <dbReference type="ARBA" id="ARBA00022679"/>
    </source>
</evidence>
<keyword evidence="5" id="KW-0808">Transferase</keyword>
<evidence type="ECO:0000256" key="1">
    <source>
        <dbReference type="ARBA" id="ARBA00004236"/>
    </source>
</evidence>
<dbReference type="PANTHER" id="PTHR22913">
    <property type="entry name" value="HYALURONAN SYNTHASE"/>
    <property type="match status" value="1"/>
</dbReference>
<evidence type="ECO:0000256" key="7">
    <source>
        <dbReference type="SAM" id="Phobius"/>
    </source>
</evidence>
<dbReference type="InterPro" id="IPR018247">
    <property type="entry name" value="EF_Hand_1_Ca_BS"/>
</dbReference>
<dbReference type="SUPFAM" id="SSF53448">
    <property type="entry name" value="Nucleotide-diphospho-sugar transferases"/>
    <property type="match status" value="1"/>
</dbReference>
<feature type="transmembrane region" description="Helical" evidence="7">
    <location>
        <begin position="547"/>
        <end position="570"/>
    </location>
</feature>
<reference evidence="9 10" key="1">
    <citation type="submission" date="2024-07" db="EMBL/GenBank/DDBJ databases">
        <title>Section-level genome sequencing and comparative genomics of Aspergillus sections Usti and Cavernicolus.</title>
        <authorList>
            <consortium name="Lawrence Berkeley National Laboratory"/>
            <person name="Nybo J.L."/>
            <person name="Vesth T.C."/>
            <person name="Theobald S."/>
            <person name="Frisvad J.C."/>
            <person name="Larsen T.O."/>
            <person name="Kjaerboelling I."/>
            <person name="Rothschild-Mancinelli K."/>
            <person name="Lyhne E.K."/>
            <person name="Kogle M.E."/>
            <person name="Barry K."/>
            <person name="Clum A."/>
            <person name="Na H."/>
            <person name="Ledsgaard L."/>
            <person name="Lin J."/>
            <person name="Lipzen A."/>
            <person name="Kuo A."/>
            <person name="Riley R."/>
            <person name="Mondo S."/>
            <person name="LaButti K."/>
            <person name="Haridas S."/>
            <person name="Pangalinan J."/>
            <person name="Salamov A.A."/>
            <person name="Simmons B.A."/>
            <person name="Magnuson J.K."/>
            <person name="Chen J."/>
            <person name="Drula E."/>
            <person name="Henrissat B."/>
            <person name="Wiebenga A."/>
            <person name="Lubbers R.J."/>
            <person name="Gomes A.C."/>
            <person name="Makela M.R."/>
            <person name="Stajich J."/>
            <person name="Grigoriev I.V."/>
            <person name="Mortensen U.H."/>
            <person name="De vries R.P."/>
            <person name="Baker S.E."/>
            <person name="Andersen M.R."/>
        </authorList>
    </citation>
    <scope>NUCLEOTIDE SEQUENCE [LARGE SCALE GENOMIC DNA]</scope>
    <source>
        <strain evidence="9 10">CBS 600.67</strain>
    </source>
</reference>
<feature type="domain" description="Glycosyltransferase 2-like" evidence="8">
    <location>
        <begin position="243"/>
        <end position="466"/>
    </location>
</feature>
<dbReference type="Proteomes" id="UP001610335">
    <property type="component" value="Unassembled WGS sequence"/>
</dbReference>
<keyword evidence="6 7" id="KW-0472">Membrane</keyword>
<evidence type="ECO:0000256" key="4">
    <source>
        <dbReference type="ARBA" id="ARBA00022676"/>
    </source>
</evidence>
<evidence type="ECO:0000256" key="6">
    <source>
        <dbReference type="ARBA" id="ARBA00023136"/>
    </source>
</evidence>
<keyword evidence="4" id="KW-0328">Glycosyltransferase</keyword>
<keyword evidence="7" id="KW-0812">Transmembrane</keyword>
<protein>
    <recommendedName>
        <fullName evidence="8">Glycosyltransferase 2-like domain-containing protein</fullName>
    </recommendedName>
</protein>
<evidence type="ECO:0000259" key="8">
    <source>
        <dbReference type="Pfam" id="PF13632"/>
    </source>
</evidence>
<keyword evidence="10" id="KW-1185">Reference proteome</keyword>
<evidence type="ECO:0000256" key="2">
    <source>
        <dbReference type="ARBA" id="ARBA00006782"/>
    </source>
</evidence>
<evidence type="ECO:0000313" key="10">
    <source>
        <dbReference type="Proteomes" id="UP001610335"/>
    </source>
</evidence>
<keyword evidence="7" id="KW-1133">Transmembrane helix</keyword>
<dbReference type="EMBL" id="JBFXLS010000006">
    <property type="protein sequence ID" value="KAL2832428.1"/>
    <property type="molecule type" value="Genomic_DNA"/>
</dbReference>
<feature type="transmembrane region" description="Helical" evidence="7">
    <location>
        <begin position="415"/>
        <end position="439"/>
    </location>
</feature>
<feature type="transmembrane region" description="Helical" evidence="7">
    <location>
        <begin position="20"/>
        <end position="39"/>
    </location>
</feature>
<dbReference type="Gene3D" id="3.90.550.10">
    <property type="entry name" value="Spore Coat Polysaccharide Biosynthesis Protein SpsA, Chain A"/>
    <property type="match status" value="1"/>
</dbReference>
<comment type="caution">
    <text evidence="9">The sequence shown here is derived from an EMBL/GenBank/DDBJ whole genome shotgun (WGS) entry which is preliminary data.</text>
</comment>
<evidence type="ECO:0000256" key="3">
    <source>
        <dbReference type="ARBA" id="ARBA00022475"/>
    </source>
</evidence>
<gene>
    <name evidence="9" type="ORF">BDW59DRAFT_180938</name>
</gene>
<organism evidence="9 10">
    <name type="scientific">Aspergillus cavernicola</name>
    <dbReference type="NCBI Taxonomy" id="176166"/>
    <lineage>
        <taxon>Eukaryota</taxon>
        <taxon>Fungi</taxon>
        <taxon>Dikarya</taxon>
        <taxon>Ascomycota</taxon>
        <taxon>Pezizomycotina</taxon>
        <taxon>Eurotiomycetes</taxon>
        <taxon>Eurotiomycetidae</taxon>
        <taxon>Eurotiales</taxon>
        <taxon>Aspergillaceae</taxon>
        <taxon>Aspergillus</taxon>
        <taxon>Aspergillus subgen. Nidulantes</taxon>
    </lineage>
</organism>
<evidence type="ECO:0000313" key="9">
    <source>
        <dbReference type="EMBL" id="KAL2832428.1"/>
    </source>
</evidence>
<feature type="transmembrane region" description="Helical" evidence="7">
    <location>
        <begin position="513"/>
        <end position="535"/>
    </location>
</feature>
<accession>A0ABR4IXD8</accession>
<sequence length="572" mass="64758">MLINSTQPKICLSARSLHKVLNFVGCVLVMILYFCLLKYSGKPLTLDIIITIFLAELCRWTNQRRRYRSASRLKGDVPLDMVEKGENRRPSSGVIAAVVGYREDPTLFKTALESYLQTQGCKFLLISIDGDTEEDEEMVDIFRKVCKEESAVIHLEVPFAEIALGMDRDKEGQLSEVEIITRCCYIAREVLDEKGVKMFGDGAITRLCVSQRHMHKKGIMFTSFIMSLVLSDILGIEYLWTSDSDSMVFPDTLTRTMEIFSDANIGGASTALCIHNRNETIITKLGGGVYLNELYLARSITGAVAANDCQSGPCAAFRISAVRDELLGWYKQTVLGHWMVTNEDRHLTTRLLLKGWRVVFASDVLTATETPTTLRRWLLQQVRWTRAVHIESLHRPSVYIMQSPILFLSSLRRQIAALLVPTTVLLYLLTGTILLQGFVVHDLVRRQGLTLVYLILRNPYRPAIKTWLWCLPATAFYYIPLPAIEMWSFLTIFHDSWGTTMRSKKEVARHSRLALRFWEVGFFVLWMGAVGGTIGRYLASVWMLSSYPMVACIFLGAGSAAGLWSIWMVLAE</sequence>
<dbReference type="Pfam" id="PF13632">
    <property type="entry name" value="Glyco_trans_2_3"/>
    <property type="match status" value="1"/>
</dbReference>
<dbReference type="PROSITE" id="PS00018">
    <property type="entry name" value="EF_HAND_1"/>
    <property type="match status" value="1"/>
</dbReference>
<feature type="transmembrane region" description="Helical" evidence="7">
    <location>
        <begin position="475"/>
        <end position="493"/>
    </location>
</feature>
<feature type="transmembrane region" description="Helical" evidence="7">
    <location>
        <begin position="45"/>
        <end position="62"/>
    </location>
</feature>
<dbReference type="PANTHER" id="PTHR22913:SF12">
    <property type="entry name" value="MANNURONAN SYNTHASE"/>
    <property type="match status" value="1"/>
</dbReference>
<comment type="subcellular location">
    <subcellularLocation>
        <location evidence="1">Cell membrane</location>
    </subcellularLocation>
</comment>
<dbReference type="InterPro" id="IPR029044">
    <property type="entry name" value="Nucleotide-diphossugar_trans"/>
</dbReference>
<keyword evidence="3" id="KW-1003">Cell membrane</keyword>
<dbReference type="InterPro" id="IPR001173">
    <property type="entry name" value="Glyco_trans_2-like"/>
</dbReference>
<comment type="similarity">
    <text evidence="2">Belongs to the NodC/HAS family.</text>
</comment>
<name>A0ABR4IXD8_9EURO</name>
<proteinExistence type="inferred from homology"/>